<dbReference type="RefSeq" id="WP_214246365.1">
    <property type="nucleotide sequence ID" value="NZ_CP011859.1"/>
</dbReference>
<evidence type="ECO:0000313" key="3">
    <source>
        <dbReference type="Proteomes" id="UP000189883"/>
    </source>
</evidence>
<dbReference type="Proteomes" id="UP000189883">
    <property type="component" value="Chromosome"/>
</dbReference>
<gene>
    <name evidence="2" type="ORF">AB406_2051</name>
</gene>
<feature type="domain" description="SHOCT" evidence="1">
    <location>
        <begin position="135"/>
        <end position="162"/>
    </location>
</feature>
<accession>A0A1S7DVA9</accession>
<evidence type="ECO:0000259" key="1">
    <source>
        <dbReference type="Pfam" id="PF09851"/>
    </source>
</evidence>
<reference evidence="2 3" key="1">
    <citation type="submission" date="2015-06" db="EMBL/GenBank/DDBJ databases">
        <title>R. anatipestifer strain HXb2 is the most virulent strain so far, and the genome sequence would help us uncover the pathogenesis.</title>
        <authorList>
            <person name="Hu Q."/>
            <person name="Qi J."/>
            <person name="Bo H."/>
            <person name="Liu G."/>
            <person name="Tao M."/>
            <person name="Ding Y."/>
            <person name="Xue Y."/>
        </authorList>
    </citation>
    <scope>NUCLEOTIDE SEQUENCE [LARGE SCALE GENOMIC DNA]</scope>
    <source>
        <strain evidence="2 3">HXb2</strain>
    </source>
</reference>
<evidence type="ECO:0000313" key="2">
    <source>
        <dbReference type="EMBL" id="AQY22991.1"/>
    </source>
</evidence>
<dbReference type="InterPro" id="IPR018649">
    <property type="entry name" value="SHOCT"/>
</dbReference>
<name>A0A1S7DVA9_RIEAN</name>
<proteinExistence type="predicted"/>
<dbReference type="AlphaFoldDB" id="A0A1S7DVA9"/>
<sequence>MEKITELKGQNGKLIVYSDGIVISRETFGGFISQGGASGERKYFYKGIDAIEYKKPSIWSNGYIKILTAGTIDTNAKVGLFGSSLKSAKDQNTLILRAWGKSFADETESVYNLIMKKISEAKQDTLNVSPSSKMDELKKLGDLKASGILTEEEFQREKERILNS</sequence>
<organism evidence="2 3">
    <name type="scientific">Riemerella anatipestifer</name>
    <name type="common">Moraxella anatipestifer</name>
    <dbReference type="NCBI Taxonomy" id="34085"/>
    <lineage>
        <taxon>Bacteria</taxon>
        <taxon>Pseudomonadati</taxon>
        <taxon>Bacteroidota</taxon>
        <taxon>Flavobacteriia</taxon>
        <taxon>Flavobacteriales</taxon>
        <taxon>Weeksellaceae</taxon>
        <taxon>Riemerella</taxon>
    </lineage>
</organism>
<protein>
    <recommendedName>
        <fullName evidence="1">SHOCT domain-containing protein</fullName>
    </recommendedName>
</protein>
<dbReference type="Pfam" id="PF09851">
    <property type="entry name" value="SHOCT"/>
    <property type="match status" value="1"/>
</dbReference>
<dbReference type="EMBL" id="CP011859">
    <property type="protein sequence ID" value="AQY22991.1"/>
    <property type="molecule type" value="Genomic_DNA"/>
</dbReference>